<dbReference type="EC" id="2.7.4.9" evidence="2 10"/>
<evidence type="ECO:0000256" key="2">
    <source>
        <dbReference type="ARBA" id="ARBA00012980"/>
    </source>
</evidence>
<evidence type="ECO:0000256" key="3">
    <source>
        <dbReference type="ARBA" id="ARBA00017144"/>
    </source>
</evidence>
<dbReference type="Proteomes" id="UP001476950">
    <property type="component" value="Unassembled WGS sequence"/>
</dbReference>
<evidence type="ECO:0000256" key="4">
    <source>
        <dbReference type="ARBA" id="ARBA00022679"/>
    </source>
</evidence>
<dbReference type="PROSITE" id="PS01331">
    <property type="entry name" value="THYMIDYLATE_KINASE"/>
    <property type="match status" value="1"/>
</dbReference>
<dbReference type="InterPro" id="IPR018094">
    <property type="entry name" value="Thymidylate_kinase"/>
</dbReference>
<comment type="similarity">
    <text evidence="1 10">Belongs to the thymidylate kinase family.</text>
</comment>
<gene>
    <name evidence="10 12" type="primary">tmk</name>
    <name evidence="12" type="ORF">NDI38_25480</name>
</gene>
<keyword evidence="8 10" id="KW-0067">ATP-binding</keyword>
<dbReference type="PANTHER" id="PTHR10344">
    <property type="entry name" value="THYMIDYLATE KINASE"/>
    <property type="match status" value="1"/>
</dbReference>
<sequence length="229" mass="25534">MHGKLIVFEGVEGCGKTTQLRRSQQWLVDSGWQALLQAKGCLQHLVTTREPGGTALGLQVRQLLLEPSTEVMQSRAELLLYAADRAQHVEGYLKPQLHQGALLLCDRYTDSTIAYQGYGRGIDLNLIAQLNAIATDGLESDLTLWLDLDAATGLARTRQRGTIDRIEQADLSFHQRVQQGFTELAARYPQRITRIDASQTEANVAEQIQKVLSQQFAKWYGLESRKGEG</sequence>
<proteinExistence type="inferred from homology"/>
<dbReference type="Pfam" id="PF02223">
    <property type="entry name" value="Thymidylate_kin"/>
    <property type="match status" value="1"/>
</dbReference>
<keyword evidence="7 10" id="KW-0418">Kinase</keyword>
<dbReference type="CDD" id="cd01672">
    <property type="entry name" value="TMPK"/>
    <property type="match status" value="1"/>
</dbReference>
<dbReference type="Gene3D" id="3.40.50.300">
    <property type="entry name" value="P-loop containing nucleotide triphosphate hydrolases"/>
    <property type="match status" value="1"/>
</dbReference>
<comment type="function">
    <text evidence="10">Phosphorylation of dTMP to form dTDP in both de novo and salvage pathways of dTTP synthesis.</text>
</comment>
<dbReference type="EMBL" id="JAMPLM010000042">
    <property type="protein sequence ID" value="MEP1061728.1"/>
    <property type="molecule type" value="Genomic_DNA"/>
</dbReference>
<evidence type="ECO:0000256" key="9">
    <source>
        <dbReference type="ARBA" id="ARBA00048743"/>
    </source>
</evidence>
<dbReference type="SUPFAM" id="SSF52540">
    <property type="entry name" value="P-loop containing nucleoside triphosphate hydrolases"/>
    <property type="match status" value="1"/>
</dbReference>
<evidence type="ECO:0000256" key="6">
    <source>
        <dbReference type="ARBA" id="ARBA00022741"/>
    </source>
</evidence>
<comment type="catalytic activity">
    <reaction evidence="9 10">
        <text>dTMP + ATP = dTDP + ADP</text>
        <dbReference type="Rhea" id="RHEA:13517"/>
        <dbReference type="ChEBI" id="CHEBI:30616"/>
        <dbReference type="ChEBI" id="CHEBI:58369"/>
        <dbReference type="ChEBI" id="CHEBI:63528"/>
        <dbReference type="ChEBI" id="CHEBI:456216"/>
        <dbReference type="EC" id="2.7.4.9"/>
    </reaction>
</comment>
<keyword evidence="6 10" id="KW-0547">Nucleotide-binding</keyword>
<dbReference type="RefSeq" id="WP_190449924.1">
    <property type="nucleotide sequence ID" value="NZ_JAMPLM010000042.1"/>
</dbReference>
<accession>A0ABV0KR55</accession>
<keyword evidence="13" id="KW-1185">Reference proteome</keyword>
<dbReference type="HAMAP" id="MF_00165">
    <property type="entry name" value="Thymidylate_kinase"/>
    <property type="match status" value="1"/>
</dbReference>
<feature type="binding site" evidence="10">
    <location>
        <begin position="10"/>
        <end position="17"/>
    </location>
    <ligand>
        <name>ATP</name>
        <dbReference type="ChEBI" id="CHEBI:30616"/>
    </ligand>
</feature>
<name>A0ABV0KR55_9CYAN</name>
<evidence type="ECO:0000256" key="10">
    <source>
        <dbReference type="HAMAP-Rule" id="MF_00165"/>
    </source>
</evidence>
<dbReference type="PANTHER" id="PTHR10344:SF4">
    <property type="entry name" value="UMP-CMP KINASE 2, MITOCHONDRIAL"/>
    <property type="match status" value="1"/>
</dbReference>
<evidence type="ECO:0000256" key="1">
    <source>
        <dbReference type="ARBA" id="ARBA00009776"/>
    </source>
</evidence>
<comment type="caution">
    <text evidence="12">The sequence shown here is derived from an EMBL/GenBank/DDBJ whole genome shotgun (WGS) entry which is preliminary data.</text>
</comment>
<dbReference type="InterPro" id="IPR027417">
    <property type="entry name" value="P-loop_NTPase"/>
</dbReference>
<dbReference type="NCBIfam" id="TIGR00041">
    <property type="entry name" value="DTMP_kinase"/>
    <property type="match status" value="1"/>
</dbReference>
<protein>
    <recommendedName>
        <fullName evidence="3 10">Thymidylate kinase</fullName>
        <ecNumber evidence="2 10">2.7.4.9</ecNumber>
    </recommendedName>
    <alternativeName>
        <fullName evidence="10">dTMP kinase</fullName>
    </alternativeName>
</protein>
<evidence type="ECO:0000256" key="8">
    <source>
        <dbReference type="ARBA" id="ARBA00022840"/>
    </source>
</evidence>
<dbReference type="InterPro" id="IPR018095">
    <property type="entry name" value="Thymidylate_kin_CS"/>
</dbReference>
<keyword evidence="4 10" id="KW-0808">Transferase</keyword>
<dbReference type="GO" id="GO:0004798">
    <property type="term" value="F:dTMP kinase activity"/>
    <property type="evidence" value="ECO:0007669"/>
    <property type="project" value="UniProtKB-EC"/>
</dbReference>
<evidence type="ECO:0000313" key="13">
    <source>
        <dbReference type="Proteomes" id="UP001476950"/>
    </source>
</evidence>
<evidence type="ECO:0000259" key="11">
    <source>
        <dbReference type="Pfam" id="PF02223"/>
    </source>
</evidence>
<keyword evidence="5 10" id="KW-0545">Nucleotide biosynthesis</keyword>
<dbReference type="InterPro" id="IPR039430">
    <property type="entry name" value="Thymidylate_kin-like_dom"/>
</dbReference>
<evidence type="ECO:0000256" key="5">
    <source>
        <dbReference type="ARBA" id="ARBA00022727"/>
    </source>
</evidence>
<evidence type="ECO:0000313" key="12">
    <source>
        <dbReference type="EMBL" id="MEP1061728.1"/>
    </source>
</evidence>
<reference evidence="12 13" key="1">
    <citation type="submission" date="2022-04" db="EMBL/GenBank/DDBJ databases">
        <title>Positive selection, recombination, and allopatry shape intraspecific diversity of widespread and dominant cyanobacteria.</title>
        <authorList>
            <person name="Wei J."/>
            <person name="Shu W."/>
            <person name="Hu C."/>
        </authorList>
    </citation>
    <scope>NUCLEOTIDE SEQUENCE [LARGE SCALE GENOMIC DNA]</scope>
    <source>
        <strain evidence="12 13">AS-A4</strain>
    </source>
</reference>
<feature type="domain" description="Thymidylate kinase-like" evidence="11">
    <location>
        <begin position="8"/>
        <end position="208"/>
    </location>
</feature>
<evidence type="ECO:0000256" key="7">
    <source>
        <dbReference type="ARBA" id="ARBA00022777"/>
    </source>
</evidence>
<organism evidence="12 13">
    <name type="scientific">Stenomitos frigidus AS-A4</name>
    <dbReference type="NCBI Taxonomy" id="2933935"/>
    <lineage>
        <taxon>Bacteria</taxon>
        <taxon>Bacillati</taxon>
        <taxon>Cyanobacteriota</taxon>
        <taxon>Cyanophyceae</taxon>
        <taxon>Leptolyngbyales</taxon>
        <taxon>Leptolyngbyaceae</taxon>
        <taxon>Stenomitos</taxon>
    </lineage>
</organism>